<evidence type="ECO:0000313" key="9">
    <source>
        <dbReference type="RefSeq" id="XP_027189617.1"/>
    </source>
</evidence>
<dbReference type="PROSITE" id="PS50811">
    <property type="entry name" value="WRKY"/>
    <property type="match status" value="1"/>
</dbReference>
<feature type="region of interest" description="Disordered" evidence="6">
    <location>
        <begin position="343"/>
        <end position="371"/>
    </location>
</feature>
<evidence type="ECO:0000256" key="6">
    <source>
        <dbReference type="SAM" id="MobiDB-lite"/>
    </source>
</evidence>
<reference evidence="9" key="2">
    <citation type="submission" date="2025-08" db="UniProtKB">
        <authorList>
            <consortium name="RefSeq"/>
        </authorList>
    </citation>
    <scope>IDENTIFICATION</scope>
    <source>
        <tissue evidence="9">Etiolated seedlings</tissue>
    </source>
</reference>
<dbReference type="InterPro" id="IPR036576">
    <property type="entry name" value="WRKY_dom_sf"/>
</dbReference>
<sequence length="371" mass="40540">MLDEVKRNYDTLQMHFASLMQVRKVEDCNQEQDQVFEKKQNENVEVLVPRQFMDLELATTNCDDETSLSPCVGRSQIESKSIANNIEEGSKEFDHDKNESHSGIERMDSPPKEQVLAAINNNNVPRFSPTTNVEQAEATMRKTRVSVRTRSEAAQISDGCQWRKYGQKLAKGNPCPRAYYRCTMAIGCPVRKQVQRCAEDRTILVTTYEGNHTHPLPPAAMAMSNTTSAAATMLLSGSMSSAEGLMNANFLARTMLPCSSSMATISASAPFPTVTLDLTQPPNPSNQFQFPFLQNFPNSTTSLLPQITADPNFTAALAAAITSIIGASLPNINNNNVSITANNNSNENATSSNNSNGNNNMNNPNSSGKTS</sequence>
<evidence type="ECO:0000313" key="8">
    <source>
        <dbReference type="Proteomes" id="UP000087171"/>
    </source>
</evidence>
<evidence type="ECO:0000259" key="7">
    <source>
        <dbReference type="PROSITE" id="PS50811"/>
    </source>
</evidence>
<dbReference type="PANTHER" id="PTHR31429">
    <property type="entry name" value="WRKY TRANSCRIPTION FACTOR 36-RELATED"/>
    <property type="match status" value="1"/>
</dbReference>
<keyword evidence="5" id="KW-0539">Nucleus</keyword>
<evidence type="ECO:0000256" key="1">
    <source>
        <dbReference type="ARBA" id="ARBA00004123"/>
    </source>
</evidence>
<dbReference type="PANTHER" id="PTHR31429:SF50">
    <property type="entry name" value="WRKY DOMAIN-CONTAINING PROTEIN"/>
    <property type="match status" value="1"/>
</dbReference>
<dbReference type="RefSeq" id="XP_027189617.1">
    <property type="nucleotide sequence ID" value="XM_027333816.1"/>
</dbReference>
<dbReference type="PaxDb" id="3827-XP_004487422.1"/>
<evidence type="ECO:0000256" key="5">
    <source>
        <dbReference type="ARBA" id="ARBA00023242"/>
    </source>
</evidence>
<dbReference type="SUPFAM" id="SSF118290">
    <property type="entry name" value="WRKY DNA-binding domain"/>
    <property type="match status" value="1"/>
</dbReference>
<comment type="subcellular location">
    <subcellularLocation>
        <location evidence="1">Nucleus</location>
    </subcellularLocation>
</comment>
<dbReference type="GO" id="GO:0003700">
    <property type="term" value="F:DNA-binding transcription factor activity"/>
    <property type="evidence" value="ECO:0007669"/>
    <property type="project" value="InterPro"/>
</dbReference>
<keyword evidence="4" id="KW-0804">Transcription</keyword>
<dbReference type="InterPro" id="IPR044810">
    <property type="entry name" value="WRKY_plant"/>
</dbReference>
<dbReference type="FunFam" id="2.20.25.80:FF:000002">
    <property type="entry name" value="probable WRKY transcription factor 31"/>
    <property type="match status" value="1"/>
</dbReference>
<protein>
    <submittedName>
        <fullName evidence="9">Probable WRKY transcription factor 31 isoform X2</fullName>
    </submittedName>
</protein>
<dbReference type="AlphaFoldDB" id="A0A3Q7YAF1"/>
<name>A0A3Q7YAF1_CICAR</name>
<evidence type="ECO:0000256" key="3">
    <source>
        <dbReference type="ARBA" id="ARBA00023125"/>
    </source>
</evidence>
<dbReference type="SMART" id="SM00774">
    <property type="entry name" value="WRKY"/>
    <property type="match status" value="1"/>
</dbReference>
<organism evidence="8 9">
    <name type="scientific">Cicer arietinum</name>
    <name type="common">Chickpea</name>
    <name type="synonym">Garbanzo</name>
    <dbReference type="NCBI Taxonomy" id="3827"/>
    <lineage>
        <taxon>Eukaryota</taxon>
        <taxon>Viridiplantae</taxon>
        <taxon>Streptophyta</taxon>
        <taxon>Embryophyta</taxon>
        <taxon>Tracheophyta</taxon>
        <taxon>Spermatophyta</taxon>
        <taxon>Magnoliopsida</taxon>
        <taxon>eudicotyledons</taxon>
        <taxon>Gunneridae</taxon>
        <taxon>Pentapetalae</taxon>
        <taxon>rosids</taxon>
        <taxon>fabids</taxon>
        <taxon>Fabales</taxon>
        <taxon>Fabaceae</taxon>
        <taxon>Papilionoideae</taxon>
        <taxon>50 kb inversion clade</taxon>
        <taxon>NPAAA clade</taxon>
        <taxon>Hologalegina</taxon>
        <taxon>IRL clade</taxon>
        <taxon>Cicereae</taxon>
        <taxon>Cicer</taxon>
    </lineage>
</organism>
<dbReference type="Gene3D" id="2.20.25.80">
    <property type="entry name" value="WRKY domain"/>
    <property type="match status" value="1"/>
</dbReference>
<keyword evidence="8" id="KW-1185">Reference proteome</keyword>
<dbReference type="GeneID" id="101511587"/>
<gene>
    <name evidence="9" type="primary">LOC101511587</name>
</gene>
<dbReference type="GO" id="GO:0005634">
    <property type="term" value="C:nucleus"/>
    <property type="evidence" value="ECO:0007669"/>
    <property type="project" value="UniProtKB-SubCell"/>
</dbReference>
<keyword evidence="3" id="KW-0238">DNA-binding</keyword>
<proteinExistence type="predicted"/>
<reference evidence="8" key="1">
    <citation type="journal article" date="2013" name="Nat. Biotechnol.">
        <title>Draft genome sequence of chickpea (Cicer arietinum) provides a resource for trait improvement.</title>
        <authorList>
            <person name="Varshney R.K."/>
            <person name="Song C."/>
            <person name="Saxena R.K."/>
            <person name="Azam S."/>
            <person name="Yu S."/>
            <person name="Sharpe A.G."/>
            <person name="Cannon S."/>
            <person name="Baek J."/>
            <person name="Rosen B.D."/>
            <person name="Tar'an B."/>
            <person name="Millan T."/>
            <person name="Zhang X."/>
            <person name="Ramsay L.D."/>
            <person name="Iwata A."/>
            <person name="Wang Y."/>
            <person name="Nelson W."/>
            <person name="Farmer A.D."/>
            <person name="Gaur P.M."/>
            <person name="Soderlund C."/>
            <person name="Penmetsa R.V."/>
            <person name="Xu C."/>
            <person name="Bharti A.K."/>
            <person name="He W."/>
            <person name="Winter P."/>
            <person name="Zhao S."/>
            <person name="Hane J.K."/>
            <person name="Carrasquilla-Garcia N."/>
            <person name="Condie J.A."/>
            <person name="Upadhyaya H.D."/>
            <person name="Luo M.C."/>
            <person name="Thudi M."/>
            <person name="Gowda C.L."/>
            <person name="Singh N.P."/>
            <person name="Lichtenzveig J."/>
            <person name="Gali K.K."/>
            <person name="Rubio J."/>
            <person name="Nadarajan N."/>
            <person name="Dolezel J."/>
            <person name="Bansal K.C."/>
            <person name="Xu X."/>
            <person name="Edwards D."/>
            <person name="Zhang G."/>
            <person name="Kahl G."/>
            <person name="Gil J."/>
            <person name="Singh K.B."/>
            <person name="Datta S.K."/>
            <person name="Jackson S.A."/>
            <person name="Wang J."/>
            <person name="Cook D.R."/>
        </authorList>
    </citation>
    <scope>NUCLEOTIDE SEQUENCE [LARGE SCALE GENOMIC DNA]</scope>
    <source>
        <strain evidence="8">cv. CDC Frontier</strain>
    </source>
</reference>
<dbReference type="Pfam" id="PF03106">
    <property type="entry name" value="WRKY"/>
    <property type="match status" value="1"/>
</dbReference>
<dbReference type="InterPro" id="IPR003657">
    <property type="entry name" value="WRKY_dom"/>
</dbReference>
<evidence type="ECO:0000256" key="2">
    <source>
        <dbReference type="ARBA" id="ARBA00023015"/>
    </source>
</evidence>
<feature type="compositionally biased region" description="Basic and acidic residues" evidence="6">
    <location>
        <begin position="88"/>
        <end position="108"/>
    </location>
</feature>
<dbReference type="GO" id="GO:0043565">
    <property type="term" value="F:sequence-specific DNA binding"/>
    <property type="evidence" value="ECO:0007669"/>
    <property type="project" value="InterPro"/>
</dbReference>
<keyword evidence="2" id="KW-0805">Transcription regulation</keyword>
<evidence type="ECO:0000256" key="4">
    <source>
        <dbReference type="ARBA" id="ARBA00023163"/>
    </source>
</evidence>
<feature type="domain" description="WRKY" evidence="7">
    <location>
        <begin position="151"/>
        <end position="217"/>
    </location>
</feature>
<dbReference type="Proteomes" id="UP000087171">
    <property type="component" value="Chromosome Ca1"/>
</dbReference>
<accession>A0A3Q7YAF1</accession>
<feature type="region of interest" description="Disordered" evidence="6">
    <location>
        <begin position="87"/>
        <end position="108"/>
    </location>
</feature>